<dbReference type="OMA" id="RICLYIE"/>
<dbReference type="Gene3D" id="1.10.10.60">
    <property type="entry name" value="Homeodomain-like"/>
    <property type="match status" value="1"/>
</dbReference>
<evidence type="ECO:0000313" key="4">
    <source>
        <dbReference type="EMBL" id="CRY74670.1"/>
    </source>
</evidence>
<dbReference type="SUPFAM" id="SSF46689">
    <property type="entry name" value="Homeodomain-like"/>
    <property type="match status" value="1"/>
</dbReference>
<dbReference type="KEGG" id="nfr:ERS450000_00831"/>
<dbReference type="RefSeq" id="WP_011209777.1">
    <property type="nucleotide sequence ID" value="NZ_CAACYE020000001.1"/>
</dbReference>
<dbReference type="InterPro" id="IPR050204">
    <property type="entry name" value="AraC_XylS_family_regulators"/>
</dbReference>
<evidence type="ECO:0000256" key="3">
    <source>
        <dbReference type="ARBA" id="ARBA00023163"/>
    </source>
</evidence>
<dbReference type="EMBL" id="LN868938">
    <property type="protein sequence ID" value="CRY74670.1"/>
    <property type="molecule type" value="Genomic_DNA"/>
</dbReference>
<evidence type="ECO:0000313" key="5">
    <source>
        <dbReference type="Proteomes" id="UP000057820"/>
    </source>
</evidence>
<evidence type="ECO:0000256" key="1">
    <source>
        <dbReference type="ARBA" id="ARBA00023015"/>
    </source>
</evidence>
<dbReference type="Pfam" id="PF14525">
    <property type="entry name" value="AraC_binding_2"/>
    <property type="match status" value="1"/>
</dbReference>
<dbReference type="InterPro" id="IPR020449">
    <property type="entry name" value="Tscrpt_reg_AraC-type_HTH"/>
</dbReference>
<name>A0A0H5NFJ1_NOCFR</name>
<dbReference type="InterPro" id="IPR037923">
    <property type="entry name" value="HTH-like"/>
</dbReference>
<keyword evidence="2" id="KW-0238">DNA-binding</keyword>
<accession>A0A0H5NFJ1</accession>
<organism evidence="4 5">
    <name type="scientific">Nocardia farcinica</name>
    <dbReference type="NCBI Taxonomy" id="37329"/>
    <lineage>
        <taxon>Bacteria</taxon>
        <taxon>Bacillati</taxon>
        <taxon>Actinomycetota</taxon>
        <taxon>Actinomycetes</taxon>
        <taxon>Mycobacteriales</taxon>
        <taxon>Nocardiaceae</taxon>
        <taxon>Nocardia</taxon>
    </lineage>
</organism>
<protein>
    <submittedName>
        <fullName evidence="4">Transcriptional activator feaR</fullName>
    </submittedName>
</protein>
<dbReference type="InterPro" id="IPR009057">
    <property type="entry name" value="Homeodomain-like_sf"/>
</dbReference>
<dbReference type="SMART" id="SM00342">
    <property type="entry name" value="HTH_ARAC"/>
    <property type="match status" value="1"/>
</dbReference>
<dbReference type="SUPFAM" id="SSF51215">
    <property type="entry name" value="Regulatory protein AraC"/>
    <property type="match status" value="1"/>
</dbReference>
<dbReference type="PANTHER" id="PTHR46796:SF6">
    <property type="entry name" value="ARAC SUBFAMILY"/>
    <property type="match status" value="1"/>
</dbReference>
<dbReference type="Proteomes" id="UP000057820">
    <property type="component" value="Chromosome 1"/>
</dbReference>
<proteinExistence type="predicted"/>
<dbReference type="GeneID" id="61133961"/>
<dbReference type="GO" id="GO:0003700">
    <property type="term" value="F:DNA-binding transcription factor activity"/>
    <property type="evidence" value="ECO:0007669"/>
    <property type="project" value="InterPro"/>
</dbReference>
<evidence type="ECO:0000256" key="2">
    <source>
        <dbReference type="ARBA" id="ARBA00023125"/>
    </source>
</evidence>
<sequence>MITSTTQAPVPRLQGTDSVAPAERLEHWRDIVSRAFVPLAASATQAAEFSGRLRITPLGSTIVSRVDAGAHTVRRSRSLIAHSERGYYKLGLQLRGEGLLIQDGREVVLGPGDLALYDTDLPYTLDFGTPTDTAVFMFPRERLHLPAQIRREVLARRIRAHDEIGTLLTPLLLRLVDQCRGERPHAALTIADAVVDLLAALLTDDFGTPQPPSQQTLLVQAKAFIDDNLADPDLNPDLVAAAVHVSTRYLQKLFSADGQPVAGWIRRRRLEQCRRELAAPAPIASVAAVGRKYGFHDAAHFSRIFKARFGMSPGEFRRSATGVENTG</sequence>
<gene>
    <name evidence="4" type="primary">feaR_2</name>
    <name evidence="4" type="ORF">ERS450000_00831</name>
</gene>
<dbReference type="InterPro" id="IPR035418">
    <property type="entry name" value="AraC-bd_2"/>
</dbReference>
<dbReference type="PANTHER" id="PTHR46796">
    <property type="entry name" value="HTH-TYPE TRANSCRIPTIONAL ACTIVATOR RHAS-RELATED"/>
    <property type="match status" value="1"/>
</dbReference>
<dbReference type="AlphaFoldDB" id="A0A0H5NFJ1"/>
<dbReference type="InterPro" id="IPR018060">
    <property type="entry name" value="HTH_AraC"/>
</dbReference>
<keyword evidence="3" id="KW-0804">Transcription</keyword>
<dbReference type="GO" id="GO:0043565">
    <property type="term" value="F:sequence-specific DNA binding"/>
    <property type="evidence" value="ECO:0007669"/>
    <property type="project" value="InterPro"/>
</dbReference>
<keyword evidence="1" id="KW-0805">Transcription regulation</keyword>
<reference evidence="5" key="1">
    <citation type="submission" date="2015-03" db="EMBL/GenBank/DDBJ databases">
        <authorList>
            <consortium name="Pathogen Informatics"/>
        </authorList>
    </citation>
    <scope>NUCLEOTIDE SEQUENCE [LARGE SCALE GENOMIC DNA]</scope>
    <source>
        <strain evidence="5">NCTC11134</strain>
    </source>
</reference>
<dbReference type="PRINTS" id="PR00032">
    <property type="entry name" value="HTHARAC"/>
</dbReference>
<dbReference type="PROSITE" id="PS01124">
    <property type="entry name" value="HTH_ARAC_FAMILY_2"/>
    <property type="match status" value="1"/>
</dbReference>
<dbReference type="Pfam" id="PF12833">
    <property type="entry name" value="HTH_18"/>
    <property type="match status" value="1"/>
</dbReference>